<dbReference type="RefSeq" id="WP_119829200.1">
    <property type="nucleotide sequence ID" value="NZ_QYUL01000001.1"/>
</dbReference>
<dbReference type="Proteomes" id="UP000283458">
    <property type="component" value="Unassembled WGS sequence"/>
</dbReference>
<keyword evidence="2" id="KW-0604">Photosystem II</keyword>
<evidence type="ECO:0000256" key="2">
    <source>
        <dbReference type="ARBA" id="ARBA00023276"/>
    </source>
</evidence>
<evidence type="ECO:0000313" key="6">
    <source>
        <dbReference type="Proteomes" id="UP000283458"/>
    </source>
</evidence>
<name>A0A418W0M5_9PROT</name>
<feature type="chain" id="PRO_5019089202" evidence="3">
    <location>
        <begin position="30"/>
        <end position="377"/>
    </location>
</feature>
<keyword evidence="1" id="KW-0602">Photosynthesis</keyword>
<evidence type="ECO:0000256" key="1">
    <source>
        <dbReference type="ARBA" id="ARBA00022531"/>
    </source>
</evidence>
<protein>
    <submittedName>
        <fullName evidence="5">Glycosyl hydrolase</fullName>
    </submittedName>
</protein>
<dbReference type="Pfam" id="PF14870">
    <property type="entry name" value="PSII_BNR"/>
    <property type="match status" value="1"/>
</dbReference>
<dbReference type="OrthoDB" id="9764804at2"/>
<keyword evidence="3" id="KW-0732">Signal</keyword>
<evidence type="ECO:0000256" key="3">
    <source>
        <dbReference type="SAM" id="SignalP"/>
    </source>
</evidence>
<comment type="caution">
    <text evidence="5">The sequence shown here is derived from an EMBL/GenBank/DDBJ whole genome shotgun (WGS) entry which is preliminary data.</text>
</comment>
<accession>A0A418W0M5</accession>
<dbReference type="InterPro" id="IPR015943">
    <property type="entry name" value="WD40/YVTN_repeat-like_dom_sf"/>
</dbReference>
<organism evidence="5 6">
    <name type="scientific">Azospirillum cavernae</name>
    <dbReference type="NCBI Taxonomy" id="2320860"/>
    <lineage>
        <taxon>Bacteria</taxon>
        <taxon>Pseudomonadati</taxon>
        <taxon>Pseudomonadota</taxon>
        <taxon>Alphaproteobacteria</taxon>
        <taxon>Rhodospirillales</taxon>
        <taxon>Azospirillaceae</taxon>
        <taxon>Azospirillum</taxon>
    </lineage>
</organism>
<dbReference type="SUPFAM" id="SSF110296">
    <property type="entry name" value="Oligoxyloglucan reducing end-specific cellobiohydrolase"/>
    <property type="match status" value="1"/>
</dbReference>
<dbReference type="InterPro" id="IPR028203">
    <property type="entry name" value="PSII_CF48-like_dom"/>
</dbReference>
<keyword evidence="5" id="KW-0378">Hydrolase</keyword>
<feature type="domain" description="Photosynthesis system II assembly factor Ycf48/Hcf136-like" evidence="4">
    <location>
        <begin position="162"/>
        <end position="293"/>
    </location>
</feature>
<dbReference type="PANTHER" id="PTHR47199:SF2">
    <property type="entry name" value="PHOTOSYSTEM II STABILITY_ASSEMBLY FACTOR HCF136, CHLOROPLASTIC"/>
    <property type="match status" value="1"/>
</dbReference>
<keyword evidence="6" id="KW-1185">Reference proteome</keyword>
<dbReference type="PANTHER" id="PTHR47199">
    <property type="entry name" value="PHOTOSYSTEM II STABILITY/ASSEMBLY FACTOR HCF136, CHLOROPLASTIC"/>
    <property type="match status" value="1"/>
</dbReference>
<evidence type="ECO:0000313" key="5">
    <source>
        <dbReference type="EMBL" id="RJF83560.1"/>
    </source>
</evidence>
<dbReference type="AlphaFoldDB" id="A0A418W0M5"/>
<proteinExistence type="predicted"/>
<sequence length="377" mass="39354">MKIRFPLGRFLAVAVVSIAGAALPGGVRAADADYPVLSQPAIVSPKAAGAAMLGLARAGQRLVAVGERGIILLSDDQGGRWRQARVPVSVSLTAVRFVTERTGWAVGHFGVVLRSDDGGESWVKQLDGVAAARLAEQAASQMAQQGLPEAERLRESSLHLVEEGPDKPFLDLFFANERDGFVIGAYNLIFRTRDGGQSWTPWMSRLENPKGLHLYGVAQGGGGELYIVGEQGLLLRSTDGGERFAALPSPYKGSWFGVLSTGEGSVLAYGLRGSLYRSTDRGESWRAIDTGVASGLGAGLALGDGTLVLASQTGDLLTSRDGGASFQPAAGRKLPVTALAERADGRLAVASLRGVLSLDPPASLDSPLNAPAKGAVR</sequence>
<dbReference type="Gene3D" id="2.130.10.10">
    <property type="entry name" value="YVTN repeat-like/Quinoprotein amine dehydrogenase"/>
    <property type="match status" value="1"/>
</dbReference>
<dbReference type="GO" id="GO:0015979">
    <property type="term" value="P:photosynthesis"/>
    <property type="evidence" value="ECO:0007669"/>
    <property type="project" value="UniProtKB-KW"/>
</dbReference>
<feature type="signal peptide" evidence="3">
    <location>
        <begin position="1"/>
        <end position="29"/>
    </location>
</feature>
<dbReference type="EMBL" id="QYUL01000001">
    <property type="protein sequence ID" value="RJF83560.1"/>
    <property type="molecule type" value="Genomic_DNA"/>
</dbReference>
<evidence type="ECO:0000259" key="4">
    <source>
        <dbReference type="Pfam" id="PF14870"/>
    </source>
</evidence>
<gene>
    <name evidence="5" type="ORF">D3877_02595</name>
</gene>
<dbReference type="CDD" id="cd15482">
    <property type="entry name" value="Sialidase_non-viral"/>
    <property type="match status" value="1"/>
</dbReference>
<dbReference type="GO" id="GO:0009523">
    <property type="term" value="C:photosystem II"/>
    <property type="evidence" value="ECO:0007669"/>
    <property type="project" value="UniProtKB-KW"/>
</dbReference>
<dbReference type="GO" id="GO:0016787">
    <property type="term" value="F:hydrolase activity"/>
    <property type="evidence" value="ECO:0007669"/>
    <property type="project" value="UniProtKB-KW"/>
</dbReference>
<reference evidence="5 6" key="1">
    <citation type="submission" date="2018-09" db="EMBL/GenBank/DDBJ databases">
        <authorList>
            <person name="Zhu H."/>
        </authorList>
    </citation>
    <scope>NUCLEOTIDE SEQUENCE [LARGE SCALE GENOMIC DNA]</scope>
    <source>
        <strain evidence="5 6">K2W22B-5</strain>
    </source>
</reference>